<dbReference type="Proteomes" id="UP001634394">
    <property type="component" value="Unassembled WGS sequence"/>
</dbReference>
<reference evidence="8 9" key="1">
    <citation type="submission" date="2024-11" db="EMBL/GenBank/DDBJ databases">
        <title>Chromosome-level genome assembly of the freshwater bivalve Anodonta woodiana.</title>
        <authorList>
            <person name="Chen X."/>
        </authorList>
    </citation>
    <scope>NUCLEOTIDE SEQUENCE [LARGE SCALE GENOMIC DNA]</scope>
    <source>
        <strain evidence="8">MN2024</strain>
        <tissue evidence="8">Gills</tissue>
    </source>
</reference>
<dbReference type="InterPro" id="IPR035892">
    <property type="entry name" value="C2_domain_sf"/>
</dbReference>
<dbReference type="Pfam" id="PF00169">
    <property type="entry name" value="PH"/>
    <property type="match status" value="1"/>
</dbReference>
<dbReference type="GO" id="GO:0016316">
    <property type="term" value="F:phosphatidylinositol-3,4-bisphosphate 4-phosphatase activity"/>
    <property type="evidence" value="ECO:0007669"/>
    <property type="project" value="UniProtKB-EC"/>
</dbReference>
<dbReference type="PANTHER" id="PTHR12187">
    <property type="entry name" value="AGAP000124-PA"/>
    <property type="match status" value="1"/>
</dbReference>
<dbReference type="Pfam" id="PF00168">
    <property type="entry name" value="C2"/>
    <property type="match status" value="1"/>
</dbReference>
<evidence type="ECO:0000259" key="6">
    <source>
        <dbReference type="PROSITE" id="PS50003"/>
    </source>
</evidence>
<dbReference type="EMBL" id="JBJQND010000004">
    <property type="protein sequence ID" value="KAL3880725.1"/>
    <property type="molecule type" value="Genomic_DNA"/>
</dbReference>
<accession>A0ABD3X3B1</accession>
<feature type="domain" description="PH" evidence="6">
    <location>
        <begin position="18"/>
        <end position="124"/>
    </location>
</feature>
<comment type="caution">
    <text evidence="8">The sequence shown here is derived from an EMBL/GenBank/DDBJ whole genome shotgun (WGS) entry which is preliminary data.</text>
</comment>
<evidence type="ECO:0000256" key="4">
    <source>
        <dbReference type="ARBA" id="ARBA00022801"/>
    </source>
</evidence>
<comment type="pathway">
    <text evidence="1">Signal transduction; phosphatidylinositol signaling pathway.</text>
</comment>
<proteinExistence type="inferred from homology"/>
<dbReference type="PROSITE" id="PS50003">
    <property type="entry name" value="PH_DOMAIN"/>
    <property type="match status" value="1"/>
</dbReference>
<dbReference type="PROSITE" id="PS50004">
    <property type="entry name" value="C2"/>
    <property type="match status" value="1"/>
</dbReference>
<gene>
    <name evidence="8" type="ORF">ACJMK2_032942</name>
</gene>
<evidence type="ECO:0000259" key="7">
    <source>
        <dbReference type="PROSITE" id="PS50004"/>
    </source>
</evidence>
<dbReference type="PANTHER" id="PTHR12187:SF11">
    <property type="entry name" value="PHOSPHATIDYLINOSITOL-3,4-BISPHOSPHATE 4-PHOSPHATASE"/>
    <property type="match status" value="1"/>
</dbReference>
<evidence type="ECO:0000256" key="5">
    <source>
        <dbReference type="ARBA" id="ARBA00023098"/>
    </source>
</evidence>
<sequence>MRFNNKELAYLAQQDRDKYDKEGILYMKDKTDSHGLFKKGSIGFVQRLFRLRGNLLFYFKGKDAKSDPLGLLILERCSVELDLAEKDGYSFVIVYEGDEQAYTFKAETEKVRDDWIQVLHNASYESLKMQVQSLREQVQAQTGQDPLLQTLPQETGMEFETRSATASDDPALEMSISCEGLHNDVNGQPPNPFVVIYIIIPPQQQTWLQHSHTEMVEGNNSPHFLKTIGFGDGARLDTNSRVKITVYHVKERMTGTMVQIGQTIFTLREIILSDNMQLKLKLQGSDGLSAGVINITAWLNETKMTMIDMQSGQDKDAVPDKDKQAQRQTKRIDSLRPVGDKMTMRTFRFDTSNDGVKLLVHEYMVESKYSFEIPAKLLKLYIDEEKERISLFQDLGKLPAVLENLLATDINLQATAVADYADDFNFLSDWKGTNFKPSSKKADKELEFVPVNLHQQRMTVLNEATETAGCYDITTVGAFVAHARKFKNGGLYKQLQQLQESYAAVETLSKVSKLRKACSLLNNMLCLKEEIGQLCERLCQEALQGEGKDLKAVMDILAEKVQDLVLNCNSSVIADIAVKLTEAQLDNIDYSTLQVSNRAQSEPLIKGLASETNWKWTGSCFVKSPTVEPWDMTRVNTEATLVCLISLVDDLIENKSGPTDRTTWLGQISPAVIKMKSFVEIVCQKTRQFLAFLDLMEHKDNLKAIHDIKCRRDVVFSNAITSLISGFVSNITTIASSKNALNQISKLGILVQFEGLLSCHGDEVAMLEDMVVGVDDLQSVTFRFVLETATKKHISLSTTSLVRCGLFPDMNRHHICVEVPIRQVLFDQLIPSLQQGQCIKVVPVLFNIGINEQATYAERFGNTHLQDQTNEESLGKLYKYFEKYMEIIGDPDHGRTGAGTIDDLMKQLRYNVYTKKPKNVEVLRLAAELCRKLHGIRFTCCKSAKDRTAMSVTLEQVQVLQLEHDLAPHVFAQALDCFRSEGVRRENTYKNIGVRKYAFNSLQLLYFPKMYRPPSGTYGNVQT</sequence>
<evidence type="ECO:0000256" key="3">
    <source>
        <dbReference type="ARBA" id="ARBA00013037"/>
    </source>
</evidence>
<dbReference type="InterPro" id="IPR000008">
    <property type="entry name" value="C2_dom"/>
</dbReference>
<dbReference type="InterPro" id="IPR039034">
    <property type="entry name" value="INPP4"/>
</dbReference>
<comment type="similarity">
    <text evidence="2">Belongs to the inositol 3,4-bisphosphate 4-phosphatase family.</text>
</comment>
<organism evidence="8 9">
    <name type="scientific">Sinanodonta woodiana</name>
    <name type="common">Chinese pond mussel</name>
    <name type="synonym">Anodonta woodiana</name>
    <dbReference type="NCBI Taxonomy" id="1069815"/>
    <lineage>
        <taxon>Eukaryota</taxon>
        <taxon>Metazoa</taxon>
        <taxon>Spiralia</taxon>
        <taxon>Lophotrochozoa</taxon>
        <taxon>Mollusca</taxon>
        <taxon>Bivalvia</taxon>
        <taxon>Autobranchia</taxon>
        <taxon>Heteroconchia</taxon>
        <taxon>Palaeoheterodonta</taxon>
        <taxon>Unionida</taxon>
        <taxon>Unionoidea</taxon>
        <taxon>Unionidae</taxon>
        <taxon>Unioninae</taxon>
        <taxon>Sinanodonta</taxon>
    </lineage>
</organism>
<evidence type="ECO:0000313" key="8">
    <source>
        <dbReference type="EMBL" id="KAL3880724.1"/>
    </source>
</evidence>
<evidence type="ECO:0000256" key="1">
    <source>
        <dbReference type="ARBA" id="ARBA00004847"/>
    </source>
</evidence>
<keyword evidence="5" id="KW-0443">Lipid metabolism</keyword>
<dbReference type="InterPro" id="IPR001849">
    <property type="entry name" value="PH_domain"/>
</dbReference>
<dbReference type="SMART" id="SM00233">
    <property type="entry name" value="PH"/>
    <property type="match status" value="1"/>
</dbReference>
<dbReference type="Gene3D" id="2.30.29.30">
    <property type="entry name" value="Pleckstrin-homology domain (PH domain)/Phosphotyrosine-binding domain (PTB)"/>
    <property type="match status" value="1"/>
</dbReference>
<evidence type="ECO:0000313" key="9">
    <source>
        <dbReference type="Proteomes" id="UP001634394"/>
    </source>
</evidence>
<evidence type="ECO:0000256" key="2">
    <source>
        <dbReference type="ARBA" id="ARBA00006306"/>
    </source>
</evidence>
<feature type="domain" description="C2" evidence="7">
    <location>
        <begin position="151"/>
        <end position="280"/>
    </location>
</feature>
<keyword evidence="9" id="KW-1185">Reference proteome</keyword>
<dbReference type="SUPFAM" id="SSF49562">
    <property type="entry name" value="C2 domain (Calcium/lipid-binding domain, CaLB)"/>
    <property type="match status" value="1"/>
</dbReference>
<keyword evidence="4" id="KW-0378">Hydrolase</keyword>
<dbReference type="SUPFAM" id="SSF50729">
    <property type="entry name" value="PH domain-like"/>
    <property type="match status" value="1"/>
</dbReference>
<dbReference type="InterPro" id="IPR011993">
    <property type="entry name" value="PH-like_dom_sf"/>
</dbReference>
<name>A0ABD3X3B1_SINWO</name>
<dbReference type="EMBL" id="JBJQND010000004">
    <property type="protein sequence ID" value="KAL3880724.1"/>
    <property type="molecule type" value="Genomic_DNA"/>
</dbReference>
<dbReference type="AlphaFoldDB" id="A0ABD3X3B1"/>
<dbReference type="EC" id="3.1.3.66" evidence="3"/>
<protein>
    <recommendedName>
        <fullName evidence="3">phosphatidylinositol-3,4-bisphosphate 4-phosphatase</fullName>
        <ecNumber evidence="3">3.1.3.66</ecNumber>
    </recommendedName>
</protein>
<dbReference type="Gene3D" id="2.60.40.150">
    <property type="entry name" value="C2 domain"/>
    <property type="match status" value="1"/>
</dbReference>